<reference evidence="2 3" key="1">
    <citation type="submission" date="2016-03" db="EMBL/GenBank/DDBJ databases">
        <authorList>
            <consortium name="Pathogen Informatics"/>
        </authorList>
    </citation>
    <scope>NUCLEOTIDE SEQUENCE [LARGE SCALE GENOMIC DNA]</scope>
    <source>
        <strain evidence="2 3">NCTC13364</strain>
    </source>
</reference>
<dbReference type="GO" id="GO:0016787">
    <property type="term" value="F:hydrolase activity"/>
    <property type="evidence" value="ECO:0007669"/>
    <property type="project" value="UniProtKB-KW"/>
</dbReference>
<dbReference type="PANTHER" id="PTHR34180">
    <property type="entry name" value="PEPTIDASE C45"/>
    <property type="match status" value="1"/>
</dbReference>
<accession>A0A157R8A6</accession>
<dbReference type="Proteomes" id="UP000077037">
    <property type="component" value="Unassembled WGS sequence"/>
</dbReference>
<dbReference type="Pfam" id="PF03417">
    <property type="entry name" value="AAT"/>
    <property type="match status" value="1"/>
</dbReference>
<dbReference type="RefSeq" id="WP_066419396.1">
    <property type="nucleotide sequence ID" value="NZ_FKBS01000029.1"/>
</dbReference>
<evidence type="ECO:0000313" key="2">
    <source>
        <dbReference type="EMBL" id="SAI54167.1"/>
    </source>
</evidence>
<proteinExistence type="predicted"/>
<protein>
    <submittedName>
        <fullName evidence="2">Predicted choloylglycine hydrolase</fullName>
    </submittedName>
</protein>
<dbReference type="OrthoDB" id="6793339at2"/>
<keyword evidence="2" id="KW-0378">Hydrolase</keyword>
<dbReference type="InterPro" id="IPR047801">
    <property type="entry name" value="Peptidase_C45"/>
</dbReference>
<evidence type="ECO:0000259" key="1">
    <source>
        <dbReference type="Pfam" id="PF03417"/>
    </source>
</evidence>
<name>A0A157R8A6_9BORD</name>
<evidence type="ECO:0000313" key="3">
    <source>
        <dbReference type="Proteomes" id="UP000077037"/>
    </source>
</evidence>
<dbReference type="NCBIfam" id="NF040521">
    <property type="entry name" value="C45_proenzyme"/>
    <property type="match status" value="1"/>
</dbReference>
<dbReference type="AlphaFoldDB" id="A0A157R8A6"/>
<dbReference type="Gene3D" id="3.60.60.10">
    <property type="entry name" value="Penicillin V Acylase, Chain A"/>
    <property type="match status" value="1"/>
</dbReference>
<dbReference type="InterPro" id="IPR047794">
    <property type="entry name" value="C45_proenzyme-like"/>
</dbReference>
<dbReference type="EMBL" id="FKBS01000029">
    <property type="protein sequence ID" value="SAI54167.1"/>
    <property type="molecule type" value="Genomic_DNA"/>
</dbReference>
<dbReference type="PANTHER" id="PTHR34180:SF1">
    <property type="entry name" value="BETA-ALANYL-DOPAMINE_CARCININE HYDROLASE"/>
    <property type="match status" value="1"/>
</dbReference>
<gene>
    <name evidence="2" type="ORF">SAMEA1982600_04426</name>
</gene>
<dbReference type="InterPro" id="IPR005079">
    <property type="entry name" value="Peptidase_C45_hydrolase"/>
</dbReference>
<feature type="domain" description="Peptidase C45 hydrolase" evidence="1">
    <location>
        <begin position="103"/>
        <end position="327"/>
    </location>
</feature>
<sequence length="340" mass="36805">MWFKPASISGARRRVGVELGKLGRARFSSFLDQSPLWAALRPWRGHAYLDELAGHAQRALPAVWEEFEGMAEGLRVPLPDLLLWQSRGDLLHPAADGCTSIAWRGRDGACWMGHNEDGDPYLYGRCALVDVRPDDAPGYVAFAYPGSLPGHAFGANRAGLAQTINNVRVKTRRSGVPRIFLARAVLDCATLDEALALLDAHPRAGGFHHLLGSAPDGRLVGVESVPGACSVAPIERGTGHANHLLHPGTSTVPQVITDSSRARQQRVENLMDQWDADSGPDNVVGALLDNAGDLPILRMDKDDPDGENTMATALFELRDGGVTLRVYDRAPKPLTEIRIV</sequence>
<organism evidence="2 3">
    <name type="scientific">Bordetella ansorpii</name>
    <dbReference type="NCBI Taxonomy" id="288768"/>
    <lineage>
        <taxon>Bacteria</taxon>
        <taxon>Pseudomonadati</taxon>
        <taxon>Pseudomonadota</taxon>
        <taxon>Betaproteobacteria</taxon>
        <taxon>Burkholderiales</taxon>
        <taxon>Alcaligenaceae</taxon>
        <taxon>Bordetella</taxon>
    </lineage>
</organism>